<protein>
    <submittedName>
        <fullName evidence="4">Uncharacterized protein</fullName>
    </submittedName>
</protein>
<dbReference type="GO" id="GO:0009733">
    <property type="term" value="P:response to auxin"/>
    <property type="evidence" value="ECO:0007669"/>
    <property type="project" value="InterPro"/>
</dbReference>
<dbReference type="InterPro" id="IPR003676">
    <property type="entry name" value="SAUR_fam"/>
</dbReference>
<comment type="caution">
    <text evidence="4">The sequence shown here is derived from an EMBL/GenBank/DDBJ whole genome shotgun (WGS) entry which is preliminary data.</text>
</comment>
<name>A0AAP0LM27_9ROSI</name>
<evidence type="ECO:0000313" key="5">
    <source>
        <dbReference type="Proteomes" id="UP001428341"/>
    </source>
</evidence>
<keyword evidence="2" id="KW-0217">Developmental protein</keyword>
<keyword evidence="3" id="KW-0341">Growth regulation</keyword>
<dbReference type="AlphaFoldDB" id="A0AAP0LM27"/>
<dbReference type="EMBL" id="JBCGBO010000025">
    <property type="protein sequence ID" value="KAK9177283.1"/>
    <property type="molecule type" value="Genomic_DNA"/>
</dbReference>
<reference evidence="4 5" key="1">
    <citation type="submission" date="2024-05" db="EMBL/GenBank/DDBJ databases">
        <title>Haplotype-resolved chromosome-level genome assembly of Huyou (Citrus changshanensis).</title>
        <authorList>
            <person name="Miao C."/>
            <person name="Chen W."/>
            <person name="Wu Y."/>
            <person name="Wang L."/>
            <person name="Zhao S."/>
            <person name="Grierson D."/>
            <person name="Xu C."/>
            <person name="Chen K."/>
        </authorList>
    </citation>
    <scope>NUCLEOTIDE SEQUENCE [LARGE SCALE GENOMIC DNA]</scope>
    <source>
        <strain evidence="4">01-14</strain>
        <tissue evidence="4">Leaf</tissue>
    </source>
</reference>
<comment type="similarity">
    <text evidence="1">Belongs to the ARG7 family.</text>
</comment>
<dbReference type="PANTHER" id="PTHR31929">
    <property type="entry name" value="SAUR-LIKE AUXIN-RESPONSIVE PROTEIN FAMILY-RELATED"/>
    <property type="match status" value="1"/>
</dbReference>
<sequence>MERNRFVAAISYLHHPLFADLLSRAEDKFGYNHPMGGLKIPCHEDDSIDLITSRFDYS</sequence>
<accession>A0AAP0LM27</accession>
<evidence type="ECO:0000256" key="1">
    <source>
        <dbReference type="ARBA" id="ARBA00006974"/>
    </source>
</evidence>
<organism evidence="4 5">
    <name type="scientific">Citrus x changshan-huyou</name>
    <dbReference type="NCBI Taxonomy" id="2935761"/>
    <lineage>
        <taxon>Eukaryota</taxon>
        <taxon>Viridiplantae</taxon>
        <taxon>Streptophyta</taxon>
        <taxon>Embryophyta</taxon>
        <taxon>Tracheophyta</taxon>
        <taxon>Spermatophyta</taxon>
        <taxon>Magnoliopsida</taxon>
        <taxon>eudicotyledons</taxon>
        <taxon>Gunneridae</taxon>
        <taxon>Pentapetalae</taxon>
        <taxon>rosids</taxon>
        <taxon>malvids</taxon>
        <taxon>Sapindales</taxon>
        <taxon>Rutaceae</taxon>
        <taxon>Aurantioideae</taxon>
        <taxon>Citrus</taxon>
    </lineage>
</organism>
<keyword evidence="5" id="KW-1185">Reference proteome</keyword>
<evidence type="ECO:0000256" key="3">
    <source>
        <dbReference type="ARBA" id="ARBA00022604"/>
    </source>
</evidence>
<evidence type="ECO:0000313" key="4">
    <source>
        <dbReference type="EMBL" id="KAK9177283.1"/>
    </source>
</evidence>
<proteinExistence type="inferred from homology"/>
<evidence type="ECO:0000256" key="2">
    <source>
        <dbReference type="ARBA" id="ARBA00022473"/>
    </source>
</evidence>
<gene>
    <name evidence="4" type="ORF">WN944_029303</name>
</gene>
<dbReference type="Pfam" id="PF02519">
    <property type="entry name" value="Auxin_inducible"/>
    <property type="match status" value="1"/>
</dbReference>
<dbReference type="Proteomes" id="UP001428341">
    <property type="component" value="Unassembled WGS sequence"/>
</dbReference>